<name>A0ACB9Z749_9PEZI</name>
<dbReference type="EMBL" id="MU393445">
    <property type="protein sequence ID" value="KAI4867594.1"/>
    <property type="molecule type" value="Genomic_DNA"/>
</dbReference>
<evidence type="ECO:0000313" key="1">
    <source>
        <dbReference type="EMBL" id="KAI4867594.1"/>
    </source>
</evidence>
<keyword evidence="2" id="KW-1185">Reference proteome</keyword>
<protein>
    <submittedName>
        <fullName evidence="1">Heterokaryon incompatibility protein-domain-containing protein</fullName>
    </submittedName>
</protein>
<organism evidence="1 2">
    <name type="scientific">Hypoxylon rubiginosum</name>
    <dbReference type="NCBI Taxonomy" id="110542"/>
    <lineage>
        <taxon>Eukaryota</taxon>
        <taxon>Fungi</taxon>
        <taxon>Dikarya</taxon>
        <taxon>Ascomycota</taxon>
        <taxon>Pezizomycotina</taxon>
        <taxon>Sordariomycetes</taxon>
        <taxon>Xylariomycetidae</taxon>
        <taxon>Xylariales</taxon>
        <taxon>Hypoxylaceae</taxon>
        <taxon>Hypoxylon</taxon>
    </lineage>
</organism>
<dbReference type="Proteomes" id="UP001497700">
    <property type="component" value="Unassembled WGS sequence"/>
</dbReference>
<proteinExistence type="predicted"/>
<reference evidence="1 2" key="1">
    <citation type="journal article" date="2022" name="New Phytol.">
        <title>Ecological generalism drives hyperdiversity of secondary metabolite gene clusters in xylarialean endophytes.</title>
        <authorList>
            <person name="Franco M.E.E."/>
            <person name="Wisecaver J.H."/>
            <person name="Arnold A.E."/>
            <person name="Ju Y.M."/>
            <person name="Slot J.C."/>
            <person name="Ahrendt S."/>
            <person name="Moore L.P."/>
            <person name="Eastman K.E."/>
            <person name="Scott K."/>
            <person name="Konkel Z."/>
            <person name="Mondo S.J."/>
            <person name="Kuo A."/>
            <person name="Hayes R.D."/>
            <person name="Haridas S."/>
            <person name="Andreopoulos B."/>
            <person name="Riley R."/>
            <person name="LaButti K."/>
            <person name="Pangilinan J."/>
            <person name="Lipzen A."/>
            <person name="Amirebrahimi M."/>
            <person name="Yan J."/>
            <person name="Adam C."/>
            <person name="Keymanesh K."/>
            <person name="Ng V."/>
            <person name="Louie K."/>
            <person name="Northen T."/>
            <person name="Drula E."/>
            <person name="Henrissat B."/>
            <person name="Hsieh H.M."/>
            <person name="Youens-Clark K."/>
            <person name="Lutzoni F."/>
            <person name="Miadlikowska J."/>
            <person name="Eastwood D.C."/>
            <person name="Hamelin R.C."/>
            <person name="Grigoriev I.V."/>
            <person name="U'Ren J.M."/>
        </authorList>
    </citation>
    <scope>NUCLEOTIDE SEQUENCE [LARGE SCALE GENOMIC DNA]</scope>
    <source>
        <strain evidence="1 2">CBS 119005</strain>
    </source>
</reference>
<accession>A0ACB9Z749</accession>
<evidence type="ECO:0000313" key="2">
    <source>
        <dbReference type="Proteomes" id="UP001497700"/>
    </source>
</evidence>
<gene>
    <name evidence="1" type="ORF">F4820DRAFT_412811</name>
</gene>
<sequence length="740" mass="85323">MSSSSNPLKRRRAGSSPKPPRAKRNTKSSSITTYRDPVYGRLDPSRRQIRLLRPTWRTRYTSSTLGYTLETVSLDDNIDFVALSYVWGDESITKDIYLNGRRRAITTNLASALLHLNKYSLVSEYVVPAKNGTSSETNSDDEFEEHDKSTRDDDDEAYYEHVAGSLKTVMLYNEELRVSVSFATTLLWVDALCINQGDLSERSQQIQLMGDIYGKAEGVFSWIDSSGGKNINLALKGLRELSPDLRSHSDLSWMYLHPELCVLDNSNGRIRNKYWDAFREFENSEYFQRLWIFQELWIGCERVLFISDDECLPLVSLLHYCTWADDMHRKPLNQTPPRIMSADLWYRLYRQIPRFEYQYSNLSPMVEGVGFDIARFLSITRMCRCKDARDKVYGLLGVFKMEISPDYEKAVEDLYVDWATDPILNIPPTTLLLLSGIGNYPRSDKRVLRSWVPDLEFLNDQLALVKYKDYPKLPVDLQEHPTRFRSRVSRTKGITCFSVQDSEVSKVCTEGLSPTDKQDFFEVRVWLSWLTILKYLANNKAYLLSDPDLNKCNKFRDFIKTLVYISRGPEADVLNSGGDSDFILPDLIDRFSTSTLFRQLLIQTHVAITRLEELRQSQYQPILKSNLDMWKMWIDMWEMRAFNVEKYDEPDMELDSYLSATLFGQVVFHTSSGLIGVGPPGMMATDKVYLIHGLRLPVLLREVDGKLVNVGACYIHGISDEASLEILKEKENDVQEINIV</sequence>
<comment type="caution">
    <text evidence="1">The sequence shown here is derived from an EMBL/GenBank/DDBJ whole genome shotgun (WGS) entry which is preliminary data.</text>
</comment>